<keyword evidence="2" id="KW-0808">Transferase</keyword>
<protein>
    <submittedName>
        <fullName evidence="2">Glycosyltransferase family 1 protein</fullName>
    </submittedName>
</protein>
<feature type="domain" description="Glycosyltransferase subfamily 4-like N-terminal" evidence="1">
    <location>
        <begin position="20"/>
        <end position="170"/>
    </location>
</feature>
<sequence length="374" mass="40423">MHYAIVTDTCPASPGRAGETVELLHRGLRQRGHRVSCVEPGQGTAARSHAPRAFWPRNRIPSLAGRRLMEAWTRARPDAVYVATEGPLGWSAVHVARRLRLPVATDFHAWPDGRLQGADACARLPSALARLRRFHEQGDATLVPTRVAWTALHAAGFPRPCLLQRAVDPDHFHPCKRSPELRAALGASPEAPLLIHVGRLAPGRNVRLALQAYRVLRGSCPGARMVVAGDGPMRRDLEREFPECTFTGFLGRDALARLLASADLCIQPCLDTIFGNVTLEAMASGVAVVAFDRGAAREHLVDGRQGVLVDPGDPFGFLAATAELGGDLPRLRAMGVAARNAVRALSPQQMTAELDRLLARICMRHAWAGEGIAA</sequence>
<dbReference type="SUPFAM" id="SSF53756">
    <property type="entry name" value="UDP-Glycosyltransferase/glycogen phosphorylase"/>
    <property type="match status" value="1"/>
</dbReference>
<evidence type="ECO:0000313" key="3">
    <source>
        <dbReference type="Proteomes" id="UP000315949"/>
    </source>
</evidence>
<dbReference type="GO" id="GO:0016757">
    <property type="term" value="F:glycosyltransferase activity"/>
    <property type="evidence" value="ECO:0007669"/>
    <property type="project" value="UniProtKB-ARBA"/>
</dbReference>
<evidence type="ECO:0000313" key="2">
    <source>
        <dbReference type="EMBL" id="TWT20720.1"/>
    </source>
</evidence>
<dbReference type="Pfam" id="PF13439">
    <property type="entry name" value="Glyco_transf_4"/>
    <property type="match status" value="1"/>
</dbReference>
<reference evidence="2 3" key="1">
    <citation type="submission" date="2019-07" db="EMBL/GenBank/DDBJ databases">
        <title>Luteimonas sp. YD-1 nov., isolated from acidic soil.</title>
        <authorList>
            <person name="Zhou J."/>
        </authorList>
    </citation>
    <scope>NUCLEOTIDE SEQUENCE [LARGE SCALE GENOMIC DNA]</scope>
    <source>
        <strain evidence="2 3">YD-1</strain>
    </source>
</reference>
<name>A0A5C5U5V8_9GAMM</name>
<organism evidence="2 3">
    <name type="scientific">Luteimonas wenzhouensis</name>
    <dbReference type="NCBI Taxonomy" id="2599615"/>
    <lineage>
        <taxon>Bacteria</taxon>
        <taxon>Pseudomonadati</taxon>
        <taxon>Pseudomonadota</taxon>
        <taxon>Gammaproteobacteria</taxon>
        <taxon>Lysobacterales</taxon>
        <taxon>Lysobacteraceae</taxon>
        <taxon>Luteimonas</taxon>
    </lineage>
</organism>
<evidence type="ECO:0000259" key="1">
    <source>
        <dbReference type="Pfam" id="PF13439"/>
    </source>
</evidence>
<dbReference type="Gene3D" id="3.40.50.2000">
    <property type="entry name" value="Glycogen Phosphorylase B"/>
    <property type="match status" value="2"/>
</dbReference>
<accession>A0A5C5U5V8</accession>
<dbReference type="RefSeq" id="WP_146311427.1">
    <property type="nucleotide sequence ID" value="NZ_VOHE01000002.1"/>
</dbReference>
<dbReference type="InterPro" id="IPR028098">
    <property type="entry name" value="Glyco_trans_4-like_N"/>
</dbReference>
<dbReference type="EMBL" id="VOHE01000002">
    <property type="protein sequence ID" value="TWT20720.1"/>
    <property type="molecule type" value="Genomic_DNA"/>
</dbReference>
<dbReference type="OrthoDB" id="9802525at2"/>
<comment type="caution">
    <text evidence="2">The sequence shown here is derived from an EMBL/GenBank/DDBJ whole genome shotgun (WGS) entry which is preliminary data.</text>
</comment>
<dbReference type="Pfam" id="PF13692">
    <property type="entry name" value="Glyco_trans_1_4"/>
    <property type="match status" value="1"/>
</dbReference>
<keyword evidence="3" id="KW-1185">Reference proteome</keyword>
<dbReference type="AlphaFoldDB" id="A0A5C5U5V8"/>
<dbReference type="PANTHER" id="PTHR45947">
    <property type="entry name" value="SULFOQUINOVOSYL TRANSFERASE SQD2"/>
    <property type="match status" value="1"/>
</dbReference>
<dbReference type="PANTHER" id="PTHR45947:SF3">
    <property type="entry name" value="SULFOQUINOVOSYL TRANSFERASE SQD2"/>
    <property type="match status" value="1"/>
</dbReference>
<proteinExistence type="predicted"/>
<dbReference type="Proteomes" id="UP000315949">
    <property type="component" value="Unassembled WGS sequence"/>
</dbReference>
<gene>
    <name evidence="2" type="ORF">FQY79_05240</name>
</gene>
<dbReference type="InterPro" id="IPR050194">
    <property type="entry name" value="Glycosyltransferase_grp1"/>
</dbReference>